<dbReference type="NCBIfam" id="NF045761">
    <property type="entry name" value="NAMPUrTaseMurU"/>
    <property type="match status" value="1"/>
</dbReference>
<evidence type="ECO:0000259" key="3">
    <source>
        <dbReference type="Pfam" id="PF00483"/>
    </source>
</evidence>
<dbReference type="RefSeq" id="WP_099019507.1">
    <property type="nucleotide sequence ID" value="NZ_NIHB01000003.1"/>
</dbReference>
<dbReference type="InterPro" id="IPR050065">
    <property type="entry name" value="GlmU-like"/>
</dbReference>
<dbReference type="GO" id="GO:0016779">
    <property type="term" value="F:nucleotidyltransferase activity"/>
    <property type="evidence" value="ECO:0007669"/>
    <property type="project" value="UniProtKB-KW"/>
</dbReference>
<organism evidence="4 5">
    <name type="scientific">Marinicella litoralis</name>
    <dbReference type="NCBI Taxonomy" id="644220"/>
    <lineage>
        <taxon>Bacteria</taxon>
        <taxon>Pseudomonadati</taxon>
        <taxon>Pseudomonadota</taxon>
        <taxon>Gammaproteobacteria</taxon>
        <taxon>Lysobacterales</taxon>
        <taxon>Marinicellaceae</taxon>
        <taxon>Marinicella</taxon>
    </lineage>
</organism>
<accession>A0A4R6XGI6</accession>
<evidence type="ECO:0000313" key="5">
    <source>
        <dbReference type="Proteomes" id="UP000295724"/>
    </source>
</evidence>
<dbReference type="CDD" id="cd06422">
    <property type="entry name" value="NTP_transferase_like_1"/>
    <property type="match status" value="1"/>
</dbReference>
<dbReference type="Pfam" id="PF00483">
    <property type="entry name" value="NTP_transferase"/>
    <property type="match status" value="1"/>
</dbReference>
<keyword evidence="5" id="KW-1185">Reference proteome</keyword>
<dbReference type="PANTHER" id="PTHR43584:SF8">
    <property type="entry name" value="N-ACETYLMURAMATE ALPHA-1-PHOSPHATE URIDYLYLTRANSFERASE"/>
    <property type="match status" value="1"/>
</dbReference>
<dbReference type="EMBL" id="SNZB01000005">
    <property type="protein sequence ID" value="TDR18502.1"/>
    <property type="molecule type" value="Genomic_DNA"/>
</dbReference>
<dbReference type="InterPro" id="IPR029044">
    <property type="entry name" value="Nucleotide-diphossugar_trans"/>
</dbReference>
<evidence type="ECO:0000313" key="4">
    <source>
        <dbReference type="EMBL" id="TDR18502.1"/>
    </source>
</evidence>
<dbReference type="AlphaFoldDB" id="A0A4R6XGI6"/>
<dbReference type="InterPro" id="IPR054790">
    <property type="entry name" value="MurU"/>
</dbReference>
<name>A0A4R6XGI6_9GAMM</name>
<evidence type="ECO:0000256" key="2">
    <source>
        <dbReference type="ARBA" id="ARBA00022695"/>
    </source>
</evidence>
<reference evidence="4 5" key="1">
    <citation type="submission" date="2019-03" db="EMBL/GenBank/DDBJ databases">
        <title>Genomic Encyclopedia of Type Strains, Phase IV (KMG-IV): sequencing the most valuable type-strain genomes for metagenomic binning, comparative biology and taxonomic classification.</title>
        <authorList>
            <person name="Goeker M."/>
        </authorList>
    </citation>
    <scope>NUCLEOTIDE SEQUENCE [LARGE SCALE GENOMIC DNA]</scope>
    <source>
        <strain evidence="4 5">DSM 25488</strain>
    </source>
</reference>
<dbReference type="PANTHER" id="PTHR43584">
    <property type="entry name" value="NUCLEOTIDYL TRANSFERASE"/>
    <property type="match status" value="1"/>
</dbReference>
<keyword evidence="1 4" id="KW-0808">Transferase</keyword>
<sequence length="223" mass="24371">MKAFILAAGRGERLKPLTDHTPKPLTAVQGKPLLAHHFNHLEQAGITETVINVSWLKQQIIDYANKYSPKTIAVSISDEGAHALETGGGMLNALPLLGPKPFLAVNADVFTDFDFQMLLPLRPAKWVHLVLVENPDHNPTGDFSLAGDQLMLKQNNQKTYTYSGIGVFHPKLFNGLKTGEAFSVVPLIKKAIAENRATAQFHGGKWSDVGTINRLNELNAKGC</sequence>
<evidence type="ECO:0000256" key="1">
    <source>
        <dbReference type="ARBA" id="ARBA00022679"/>
    </source>
</evidence>
<gene>
    <name evidence="4" type="ORF">C8D91_2422</name>
</gene>
<dbReference type="OrthoDB" id="9788272at2"/>
<keyword evidence="2 4" id="KW-0548">Nucleotidyltransferase</keyword>
<comment type="caution">
    <text evidence="4">The sequence shown here is derived from an EMBL/GenBank/DDBJ whole genome shotgun (WGS) entry which is preliminary data.</text>
</comment>
<dbReference type="Proteomes" id="UP000295724">
    <property type="component" value="Unassembled WGS sequence"/>
</dbReference>
<dbReference type="Gene3D" id="3.90.550.10">
    <property type="entry name" value="Spore Coat Polysaccharide Biosynthesis Protein SpsA, Chain A"/>
    <property type="match status" value="1"/>
</dbReference>
<dbReference type="SUPFAM" id="SSF53448">
    <property type="entry name" value="Nucleotide-diphospho-sugar transferases"/>
    <property type="match status" value="1"/>
</dbReference>
<protein>
    <submittedName>
        <fullName evidence="4">MurNAc alpha-1-phosphate uridylyltransferase</fullName>
    </submittedName>
</protein>
<feature type="domain" description="Nucleotidyl transferase" evidence="3">
    <location>
        <begin position="2"/>
        <end position="220"/>
    </location>
</feature>
<proteinExistence type="predicted"/>
<dbReference type="InterPro" id="IPR005835">
    <property type="entry name" value="NTP_transferase_dom"/>
</dbReference>